<sequence length="403" mass="46135">MNLAEMLCYADIEQLTRIADTYRCECSSHSKNDLIQSILMTVQRRDVLESRVGDMSADDIRFLNTLLFEQRSSYSLEELTARAKNVESPEAQAEEDEAPPPKTRSRAKAKKPAVPARPDPDGPARSAIARFKRFGWLFNGFSHQTRFLYHVPEDVRSRLKEALTRQFREKLERRSEPPVYRDERGLAADDAVVVLRFVRDNDTPLTSDSVLYKRQLQQLLERLAVAEEVPGRSGWRFGYGRRFRDYPDRFSLLYDFACHKGWIQELLDRLELTEAGAACAAGEFAPDPTELYRFWLRLYKGPIANIHVLAQWIALLSAEWVTVDSVERILSPFVKEYYYDSRSDVLRKRVIGNMVHLGLLRLGETEAGEAVIRLTPLGKRIAAGTDAFAEDRPPWLGESADFG</sequence>
<keyword evidence="3" id="KW-1185">Reference proteome</keyword>
<evidence type="ECO:0000313" key="3">
    <source>
        <dbReference type="Proteomes" id="UP000310636"/>
    </source>
</evidence>
<dbReference type="Proteomes" id="UP000310636">
    <property type="component" value="Unassembled WGS sequence"/>
</dbReference>
<gene>
    <name evidence="2" type="ORF">E6C55_14345</name>
</gene>
<proteinExistence type="predicted"/>
<dbReference type="OrthoDB" id="2369695at2"/>
<reference evidence="2 3" key="1">
    <citation type="submission" date="2019-04" db="EMBL/GenBank/DDBJ databases">
        <title>Cohnella sp. nov. isolated from preserved vegetables.</title>
        <authorList>
            <person name="Lin S.-Y."/>
            <person name="Hung M.-H."/>
            <person name="Young C.-C."/>
        </authorList>
    </citation>
    <scope>NUCLEOTIDE SEQUENCE [LARGE SCALE GENOMIC DNA]</scope>
    <source>
        <strain evidence="2 3">CC-MHH1044</strain>
    </source>
</reference>
<dbReference type="EMBL" id="SSOB01000016">
    <property type="protein sequence ID" value="THF78481.1"/>
    <property type="molecule type" value="Genomic_DNA"/>
</dbReference>
<evidence type="ECO:0000313" key="2">
    <source>
        <dbReference type="EMBL" id="THF78481.1"/>
    </source>
</evidence>
<dbReference type="RefSeq" id="WP_136370576.1">
    <property type="nucleotide sequence ID" value="NZ_SSOB01000016.1"/>
</dbReference>
<comment type="caution">
    <text evidence="2">The sequence shown here is derived from an EMBL/GenBank/DDBJ whole genome shotgun (WGS) entry which is preliminary data.</text>
</comment>
<protein>
    <submittedName>
        <fullName evidence="2">Uncharacterized protein</fullName>
    </submittedName>
</protein>
<evidence type="ECO:0000256" key="1">
    <source>
        <dbReference type="SAM" id="MobiDB-lite"/>
    </source>
</evidence>
<dbReference type="AlphaFoldDB" id="A0A4S4BTQ8"/>
<accession>A0A4S4BTQ8</accession>
<feature type="region of interest" description="Disordered" evidence="1">
    <location>
        <begin position="83"/>
        <end position="124"/>
    </location>
</feature>
<organism evidence="2 3">
    <name type="scientific">Cohnella fermenti</name>
    <dbReference type="NCBI Taxonomy" id="2565925"/>
    <lineage>
        <taxon>Bacteria</taxon>
        <taxon>Bacillati</taxon>
        <taxon>Bacillota</taxon>
        <taxon>Bacilli</taxon>
        <taxon>Bacillales</taxon>
        <taxon>Paenibacillaceae</taxon>
        <taxon>Cohnella</taxon>
    </lineage>
</organism>
<name>A0A4S4BTQ8_9BACL</name>